<evidence type="ECO:0000313" key="2">
    <source>
        <dbReference type="EMBL" id="KAK8569217.1"/>
    </source>
</evidence>
<reference evidence="2 3" key="1">
    <citation type="journal article" date="2024" name="G3 (Bethesda)">
        <title>Genome assembly of Hibiscus sabdariffa L. provides insights into metabolisms of medicinal natural products.</title>
        <authorList>
            <person name="Kim T."/>
        </authorList>
    </citation>
    <scope>NUCLEOTIDE SEQUENCE [LARGE SCALE GENOMIC DNA]</scope>
    <source>
        <strain evidence="2">TK-2024</strain>
        <tissue evidence="2">Old leaves</tissue>
    </source>
</reference>
<proteinExistence type="predicted"/>
<keyword evidence="1" id="KW-0812">Transmembrane</keyword>
<sequence>MRILEAVDCSKCAHLFSEALLFFACSRFSIFLLCSGFATEMSSLMMDYYGIYNGSSSWLILSFQLRLRFPLGSISSSFLCCGGLLVCCGFLVKLSELLASFLLLDFWISFVRVVEISLLSESYFGCYGYYLMECYRSWSV</sequence>
<dbReference type="Proteomes" id="UP001472677">
    <property type="component" value="Unassembled WGS sequence"/>
</dbReference>
<feature type="transmembrane region" description="Helical" evidence="1">
    <location>
        <begin position="98"/>
        <end position="114"/>
    </location>
</feature>
<comment type="caution">
    <text evidence="2">The sequence shown here is derived from an EMBL/GenBank/DDBJ whole genome shotgun (WGS) entry which is preliminary data.</text>
</comment>
<organism evidence="2 3">
    <name type="scientific">Hibiscus sabdariffa</name>
    <name type="common">roselle</name>
    <dbReference type="NCBI Taxonomy" id="183260"/>
    <lineage>
        <taxon>Eukaryota</taxon>
        <taxon>Viridiplantae</taxon>
        <taxon>Streptophyta</taxon>
        <taxon>Embryophyta</taxon>
        <taxon>Tracheophyta</taxon>
        <taxon>Spermatophyta</taxon>
        <taxon>Magnoliopsida</taxon>
        <taxon>eudicotyledons</taxon>
        <taxon>Gunneridae</taxon>
        <taxon>Pentapetalae</taxon>
        <taxon>rosids</taxon>
        <taxon>malvids</taxon>
        <taxon>Malvales</taxon>
        <taxon>Malvaceae</taxon>
        <taxon>Malvoideae</taxon>
        <taxon>Hibiscus</taxon>
    </lineage>
</organism>
<evidence type="ECO:0000256" key="1">
    <source>
        <dbReference type="SAM" id="Phobius"/>
    </source>
</evidence>
<gene>
    <name evidence="2" type="ORF">V6N12_007749</name>
</gene>
<protein>
    <submittedName>
        <fullName evidence="2">Uncharacterized protein</fullName>
    </submittedName>
</protein>
<feature type="transmembrane region" description="Helical" evidence="1">
    <location>
        <begin position="20"/>
        <end position="38"/>
    </location>
</feature>
<keyword evidence="3" id="KW-1185">Reference proteome</keyword>
<dbReference type="EMBL" id="JBBPBM010000009">
    <property type="protein sequence ID" value="KAK8569217.1"/>
    <property type="molecule type" value="Genomic_DNA"/>
</dbReference>
<keyword evidence="1" id="KW-1133">Transmembrane helix</keyword>
<name>A0ABR2F2P8_9ROSI</name>
<evidence type="ECO:0000313" key="3">
    <source>
        <dbReference type="Proteomes" id="UP001472677"/>
    </source>
</evidence>
<keyword evidence="1" id="KW-0472">Membrane</keyword>
<accession>A0ABR2F2P8</accession>
<feature type="transmembrane region" description="Helical" evidence="1">
    <location>
        <begin position="74"/>
        <end position="92"/>
    </location>
</feature>